<accession>A0A9X3WFH5</accession>
<feature type="domain" description="Tyr recombinase" evidence="4">
    <location>
        <begin position="186"/>
        <end position="390"/>
    </location>
</feature>
<protein>
    <submittedName>
        <fullName evidence="5">Site-specific integrase</fullName>
    </submittedName>
</protein>
<dbReference type="InterPro" id="IPR011010">
    <property type="entry name" value="DNA_brk_join_enz"/>
</dbReference>
<dbReference type="RefSeq" id="WP_272446780.1">
    <property type="nucleotide sequence ID" value="NZ_JAMQKC010000013.1"/>
</dbReference>
<dbReference type="Pfam" id="PF00589">
    <property type="entry name" value="Phage_integrase"/>
    <property type="match status" value="1"/>
</dbReference>
<dbReference type="PROSITE" id="PS51898">
    <property type="entry name" value="TYR_RECOMBINASE"/>
    <property type="match status" value="1"/>
</dbReference>
<gene>
    <name evidence="5" type="ORF">NC799_12445</name>
</gene>
<dbReference type="EMBL" id="JAMQKC010000013">
    <property type="protein sequence ID" value="MDC3417708.1"/>
    <property type="molecule type" value="Genomic_DNA"/>
</dbReference>
<dbReference type="GO" id="GO:0015074">
    <property type="term" value="P:DNA integration"/>
    <property type="evidence" value="ECO:0007669"/>
    <property type="project" value="InterPro"/>
</dbReference>
<evidence type="ECO:0000259" key="4">
    <source>
        <dbReference type="PROSITE" id="PS51898"/>
    </source>
</evidence>
<sequence>MVINKDIPIVDDNPSKSDAEWRCGNSKFTEDIWDFKGFVHAPHWNDAKFRIDFTLFNNWTSIKDTVKRYIMSELKMVVYNSAKRKYAAFSQFRNFLKENGHLETFQDFTDSTIREYFEFLLNADSERGKPLSAQSIKKSAQCVKELLIRGSQRGWEVPKNSAKINSIYDELIIRNNRVKEGTKLGKTNKVLPEEEVVSNLISLAREQLKRGEDVLVSAAILISTQLGHRISEIVLMEANRLSVINGEAHITFLTWKTKKELVWVTRPANEIVVEAIKALEKHSEGLRMKTGKPYLFTVKARNQKDKYLIADYSNWGKNRLNPFIEKRGLKDEYGQPLKLTQHYFRHIFTTYALKGGMKIQDVAELLGHASITMTETYDHAKHEKQEVIKGILSGDIPISSTNKTALERIEGEENPFAGKTVEQVDKMRRSLKIELLPHGMCLHHTMRGEPCAQDGVCLGCKNFIASSNHLPIYEKRLERVNNELTKSNDKSIFSSKLRYQRDKLEKYVHELQEKLSQREYQEALEQVAGTKYEE</sequence>
<comment type="caution">
    <text evidence="5">The sequence shown here is derived from an EMBL/GenBank/DDBJ whole genome shotgun (WGS) entry which is preliminary data.</text>
</comment>
<reference evidence="5" key="1">
    <citation type="submission" date="2022-06" db="EMBL/GenBank/DDBJ databases">
        <title>Aquibacillus sp. a new bacterium isolated from soil saline samples.</title>
        <authorList>
            <person name="Galisteo C."/>
            <person name="De La Haba R."/>
            <person name="Sanchez-Porro C."/>
            <person name="Ventosa A."/>
        </authorList>
    </citation>
    <scope>NUCLEOTIDE SEQUENCE</scope>
    <source>
        <strain evidence="5">3ASR75-54</strain>
    </source>
</reference>
<comment type="similarity">
    <text evidence="1">Belongs to the 'phage' integrase family.</text>
</comment>
<dbReference type="GO" id="GO:0006310">
    <property type="term" value="P:DNA recombination"/>
    <property type="evidence" value="ECO:0007669"/>
    <property type="project" value="UniProtKB-KW"/>
</dbReference>
<organism evidence="5 6">
    <name type="scientific">Aquibacillus salsiterrae</name>
    <dbReference type="NCBI Taxonomy" id="2950439"/>
    <lineage>
        <taxon>Bacteria</taxon>
        <taxon>Bacillati</taxon>
        <taxon>Bacillota</taxon>
        <taxon>Bacilli</taxon>
        <taxon>Bacillales</taxon>
        <taxon>Bacillaceae</taxon>
        <taxon>Aquibacillus</taxon>
    </lineage>
</organism>
<dbReference type="InterPro" id="IPR050090">
    <property type="entry name" value="Tyrosine_recombinase_XerCD"/>
</dbReference>
<dbReference type="PANTHER" id="PTHR30349:SF41">
    <property type="entry name" value="INTEGRASE_RECOMBINASE PROTEIN MJ0367-RELATED"/>
    <property type="match status" value="1"/>
</dbReference>
<evidence type="ECO:0000313" key="5">
    <source>
        <dbReference type="EMBL" id="MDC3417708.1"/>
    </source>
</evidence>
<name>A0A9X3WFH5_9BACI</name>
<dbReference type="SUPFAM" id="SSF56349">
    <property type="entry name" value="DNA breaking-rejoining enzymes"/>
    <property type="match status" value="1"/>
</dbReference>
<keyword evidence="2" id="KW-0238">DNA-binding</keyword>
<evidence type="ECO:0000256" key="3">
    <source>
        <dbReference type="ARBA" id="ARBA00023172"/>
    </source>
</evidence>
<dbReference type="InterPro" id="IPR025269">
    <property type="entry name" value="SAM-like_dom"/>
</dbReference>
<dbReference type="GO" id="GO:0003677">
    <property type="term" value="F:DNA binding"/>
    <property type="evidence" value="ECO:0007669"/>
    <property type="project" value="UniProtKB-KW"/>
</dbReference>
<dbReference type="InterPro" id="IPR002104">
    <property type="entry name" value="Integrase_catalytic"/>
</dbReference>
<keyword evidence="3" id="KW-0233">DNA recombination</keyword>
<dbReference type="Proteomes" id="UP001145069">
    <property type="component" value="Unassembled WGS sequence"/>
</dbReference>
<evidence type="ECO:0000256" key="1">
    <source>
        <dbReference type="ARBA" id="ARBA00008857"/>
    </source>
</evidence>
<dbReference type="AlphaFoldDB" id="A0A9X3WFH5"/>
<dbReference type="PANTHER" id="PTHR30349">
    <property type="entry name" value="PHAGE INTEGRASE-RELATED"/>
    <property type="match status" value="1"/>
</dbReference>
<evidence type="ECO:0000313" key="6">
    <source>
        <dbReference type="Proteomes" id="UP001145069"/>
    </source>
</evidence>
<dbReference type="Pfam" id="PF13102">
    <property type="entry name" value="Phage_int_SAM_5"/>
    <property type="match status" value="1"/>
</dbReference>
<proteinExistence type="inferred from homology"/>
<dbReference type="Gene3D" id="1.10.443.10">
    <property type="entry name" value="Intergrase catalytic core"/>
    <property type="match status" value="1"/>
</dbReference>
<keyword evidence="6" id="KW-1185">Reference proteome</keyword>
<dbReference type="InterPro" id="IPR013762">
    <property type="entry name" value="Integrase-like_cat_sf"/>
</dbReference>
<evidence type="ECO:0000256" key="2">
    <source>
        <dbReference type="ARBA" id="ARBA00023125"/>
    </source>
</evidence>